<accession>A0ABS2KTN4</accession>
<dbReference type="EMBL" id="JAFBBK010000001">
    <property type="protein sequence ID" value="MBM7415294.1"/>
    <property type="molecule type" value="Genomic_DNA"/>
</dbReference>
<proteinExistence type="predicted"/>
<dbReference type="Proteomes" id="UP000703038">
    <property type="component" value="Unassembled WGS sequence"/>
</dbReference>
<protein>
    <submittedName>
        <fullName evidence="1">Uncharacterized protein</fullName>
    </submittedName>
</protein>
<organism evidence="1 2">
    <name type="scientific">Rhodococcoides corynebacterioides</name>
    <dbReference type="NCBI Taxonomy" id="53972"/>
    <lineage>
        <taxon>Bacteria</taxon>
        <taxon>Bacillati</taxon>
        <taxon>Actinomycetota</taxon>
        <taxon>Actinomycetes</taxon>
        <taxon>Mycobacteriales</taxon>
        <taxon>Nocardiaceae</taxon>
        <taxon>Rhodococcoides</taxon>
    </lineage>
</organism>
<reference evidence="1 2" key="1">
    <citation type="submission" date="2021-01" db="EMBL/GenBank/DDBJ databases">
        <title>Genomics of switchgrass bacterial isolates.</title>
        <authorList>
            <person name="Shade A."/>
        </authorList>
    </citation>
    <scope>NUCLEOTIDE SEQUENCE [LARGE SCALE GENOMIC DNA]</scope>
    <source>
        <strain evidence="1 2">PvP111</strain>
    </source>
</reference>
<gene>
    <name evidence="1" type="ORF">JOE42_002027</name>
</gene>
<evidence type="ECO:0000313" key="1">
    <source>
        <dbReference type="EMBL" id="MBM7415294.1"/>
    </source>
</evidence>
<comment type="caution">
    <text evidence="1">The sequence shown here is derived from an EMBL/GenBank/DDBJ whole genome shotgun (WGS) entry which is preliminary data.</text>
</comment>
<keyword evidence="2" id="KW-1185">Reference proteome</keyword>
<sequence length="29" mass="3073">MSDAAPHPIRHELALIAVGMLAVADVDCR</sequence>
<dbReference type="RefSeq" id="WP_321163718.1">
    <property type="nucleotide sequence ID" value="NZ_JAFBBK010000001.1"/>
</dbReference>
<name>A0ABS2KTN4_9NOCA</name>
<evidence type="ECO:0000313" key="2">
    <source>
        <dbReference type="Proteomes" id="UP000703038"/>
    </source>
</evidence>
<dbReference type="NCBIfam" id="NF042937">
    <property type="entry name" value="leader_Ms4533A"/>
    <property type="match status" value="1"/>
</dbReference>